<evidence type="ECO:0000256" key="7">
    <source>
        <dbReference type="ARBA" id="ARBA00023186"/>
    </source>
</evidence>
<dbReference type="Proteomes" id="UP000824178">
    <property type="component" value="Unassembled WGS sequence"/>
</dbReference>
<comment type="catalytic activity">
    <reaction evidence="1 12 13">
        <text>[protein]-peptidylproline (omega=180) = [protein]-peptidylproline (omega=0)</text>
        <dbReference type="Rhea" id="RHEA:16237"/>
        <dbReference type="Rhea" id="RHEA-COMP:10747"/>
        <dbReference type="Rhea" id="RHEA-COMP:10748"/>
        <dbReference type="ChEBI" id="CHEBI:83833"/>
        <dbReference type="ChEBI" id="CHEBI:83834"/>
        <dbReference type="EC" id="5.2.1.8"/>
    </reaction>
</comment>
<keyword evidence="12" id="KW-0963">Cytoplasm</keyword>
<dbReference type="GO" id="GO:0051083">
    <property type="term" value="P:'de novo' cotranslational protein folding"/>
    <property type="evidence" value="ECO:0007669"/>
    <property type="project" value="TreeGrafter"/>
</dbReference>
<dbReference type="Pfam" id="PF05697">
    <property type="entry name" value="Trigger_N"/>
    <property type="match status" value="1"/>
</dbReference>
<evidence type="ECO:0000256" key="9">
    <source>
        <dbReference type="ARBA" id="ARBA00023306"/>
    </source>
</evidence>
<dbReference type="EC" id="5.2.1.8" evidence="3 12"/>
<dbReference type="GO" id="GO:0015031">
    <property type="term" value="P:protein transport"/>
    <property type="evidence" value="ECO:0007669"/>
    <property type="project" value="UniProtKB-UniRule"/>
</dbReference>
<dbReference type="SUPFAM" id="SSF102735">
    <property type="entry name" value="Trigger factor ribosome-binding domain"/>
    <property type="match status" value="1"/>
</dbReference>
<comment type="subcellular location">
    <subcellularLocation>
        <location evidence="12">Cytoplasm</location>
    </subcellularLocation>
    <text evidence="12">About half TF is bound to the ribosome near the polypeptide exit tunnel while the other half is free in the cytoplasm.</text>
</comment>
<evidence type="ECO:0000256" key="3">
    <source>
        <dbReference type="ARBA" id="ARBA00013194"/>
    </source>
</evidence>
<evidence type="ECO:0000259" key="15">
    <source>
        <dbReference type="PROSITE" id="PS50059"/>
    </source>
</evidence>
<dbReference type="SUPFAM" id="SSF54534">
    <property type="entry name" value="FKBP-like"/>
    <property type="match status" value="1"/>
</dbReference>
<evidence type="ECO:0000256" key="8">
    <source>
        <dbReference type="ARBA" id="ARBA00023235"/>
    </source>
</evidence>
<evidence type="ECO:0000256" key="13">
    <source>
        <dbReference type="PROSITE-ProRule" id="PRU00277"/>
    </source>
</evidence>
<dbReference type="Pfam" id="PF05698">
    <property type="entry name" value="Trigger_C"/>
    <property type="match status" value="1"/>
</dbReference>
<dbReference type="GO" id="GO:0005737">
    <property type="term" value="C:cytoplasm"/>
    <property type="evidence" value="ECO:0007669"/>
    <property type="project" value="UniProtKB-SubCell"/>
</dbReference>
<dbReference type="PROSITE" id="PS50059">
    <property type="entry name" value="FKBP_PPIASE"/>
    <property type="match status" value="1"/>
</dbReference>
<keyword evidence="7 12" id="KW-0143">Chaperone</keyword>
<dbReference type="PIRSF" id="PIRSF003095">
    <property type="entry name" value="Trigger_factor"/>
    <property type="match status" value="1"/>
</dbReference>
<dbReference type="GO" id="GO:0043022">
    <property type="term" value="F:ribosome binding"/>
    <property type="evidence" value="ECO:0007669"/>
    <property type="project" value="TreeGrafter"/>
</dbReference>
<dbReference type="InterPro" id="IPR037041">
    <property type="entry name" value="Trigger_fac_C_sf"/>
</dbReference>
<comment type="function">
    <text evidence="10 12">Involved in protein export. Acts as a chaperone by maintaining the newly synthesized protein in an open conformation. Functions as a peptidyl-prolyl cis-trans isomerase.</text>
</comment>
<dbReference type="PANTHER" id="PTHR30560:SF3">
    <property type="entry name" value="TRIGGER FACTOR-LIKE PROTEIN TIG, CHLOROPLASTIC"/>
    <property type="match status" value="1"/>
</dbReference>
<dbReference type="InterPro" id="IPR008881">
    <property type="entry name" value="Trigger_fac_ribosome-bd_bac"/>
</dbReference>
<reference evidence="16" key="1">
    <citation type="journal article" date="2021" name="PeerJ">
        <title>Extensive microbial diversity within the chicken gut microbiome revealed by metagenomics and culture.</title>
        <authorList>
            <person name="Gilroy R."/>
            <person name="Ravi A."/>
            <person name="Getino M."/>
            <person name="Pursley I."/>
            <person name="Horton D.L."/>
            <person name="Alikhan N.F."/>
            <person name="Baker D."/>
            <person name="Gharbi K."/>
            <person name="Hall N."/>
            <person name="Watson M."/>
            <person name="Adriaenssens E.M."/>
            <person name="Foster-Nyarko E."/>
            <person name="Jarju S."/>
            <person name="Secka A."/>
            <person name="Antonio M."/>
            <person name="Oren A."/>
            <person name="Chaudhuri R.R."/>
            <person name="La Ragione R."/>
            <person name="Hildebrand F."/>
            <person name="Pallen M.J."/>
        </authorList>
    </citation>
    <scope>NUCLEOTIDE SEQUENCE</scope>
    <source>
        <strain evidence="16">742</strain>
    </source>
</reference>
<evidence type="ECO:0000256" key="14">
    <source>
        <dbReference type="RuleBase" id="RU003914"/>
    </source>
</evidence>
<dbReference type="InterPro" id="IPR005215">
    <property type="entry name" value="Trig_fac"/>
</dbReference>
<dbReference type="NCBIfam" id="TIGR00115">
    <property type="entry name" value="tig"/>
    <property type="match status" value="1"/>
</dbReference>
<evidence type="ECO:0000256" key="4">
    <source>
        <dbReference type="ARBA" id="ARBA00016902"/>
    </source>
</evidence>
<gene>
    <name evidence="12 16" type="primary">tig</name>
    <name evidence="16" type="ORF">H9864_00745</name>
</gene>
<dbReference type="Pfam" id="PF00254">
    <property type="entry name" value="FKBP_C"/>
    <property type="match status" value="1"/>
</dbReference>
<dbReference type="GO" id="GO:0051301">
    <property type="term" value="P:cell division"/>
    <property type="evidence" value="ECO:0007669"/>
    <property type="project" value="UniProtKB-KW"/>
</dbReference>
<dbReference type="GO" id="GO:0044183">
    <property type="term" value="F:protein folding chaperone"/>
    <property type="evidence" value="ECO:0007669"/>
    <property type="project" value="TreeGrafter"/>
</dbReference>
<evidence type="ECO:0000256" key="1">
    <source>
        <dbReference type="ARBA" id="ARBA00000971"/>
    </source>
</evidence>
<dbReference type="SUPFAM" id="SSF109998">
    <property type="entry name" value="Triger factor/SurA peptide-binding domain-like"/>
    <property type="match status" value="1"/>
</dbReference>
<comment type="domain">
    <text evidence="12">Consists of 3 domains; the N-terminus binds the ribosome, the middle domain has PPIase activity, while the C-terminus has intrinsic chaperone activity on its own.</text>
</comment>
<organism evidence="16 17">
    <name type="scientific">Candidatus Faecalibacterium intestinavium</name>
    <dbReference type="NCBI Taxonomy" id="2838580"/>
    <lineage>
        <taxon>Bacteria</taxon>
        <taxon>Bacillati</taxon>
        <taxon>Bacillota</taxon>
        <taxon>Clostridia</taxon>
        <taxon>Eubacteriales</taxon>
        <taxon>Oscillospiraceae</taxon>
        <taxon>Faecalibacterium</taxon>
    </lineage>
</organism>
<evidence type="ECO:0000256" key="11">
    <source>
        <dbReference type="ARBA" id="ARBA00029986"/>
    </source>
</evidence>
<protein>
    <recommendedName>
        <fullName evidence="4 12">Trigger factor</fullName>
        <shortName evidence="12">TF</shortName>
        <ecNumber evidence="3 12">5.2.1.8</ecNumber>
    </recommendedName>
    <alternativeName>
        <fullName evidence="11 12">PPIase</fullName>
    </alternativeName>
</protein>
<evidence type="ECO:0000256" key="2">
    <source>
        <dbReference type="ARBA" id="ARBA00005464"/>
    </source>
</evidence>
<evidence type="ECO:0000313" key="16">
    <source>
        <dbReference type="EMBL" id="MBU3818907.1"/>
    </source>
</evidence>
<comment type="caution">
    <text evidence="16">The sequence shown here is derived from an EMBL/GenBank/DDBJ whole genome shotgun (WGS) entry which is preliminary data.</text>
</comment>
<dbReference type="InterPro" id="IPR008880">
    <property type="entry name" value="Trigger_fac_C"/>
</dbReference>
<dbReference type="EMBL" id="JAHLFH010000012">
    <property type="protein sequence ID" value="MBU3818907.1"/>
    <property type="molecule type" value="Genomic_DNA"/>
</dbReference>
<accession>A0A9E2KJB1</accession>
<dbReference type="HAMAP" id="MF_00303">
    <property type="entry name" value="Trigger_factor_Tig"/>
    <property type="match status" value="1"/>
</dbReference>
<name>A0A9E2KJB1_9FIRM</name>
<dbReference type="Gene3D" id="3.10.50.40">
    <property type="match status" value="1"/>
</dbReference>
<sequence length="438" mass="48710">MNLIKCEKLEKSMVELQFSIDAEAFKAEVAKVFKTEGKKYTVQGFRKGKAPRSLIEKVYGADVFTYDAINNLFPAEYEAAVAAAGVEAVGRPEVTVDSASEQDGVTLTVKVAVKPEVKIGAYAGLNVDKVVHTVKESEIEDELKRVQERAAREMTREGAAQNGDIVDIDFEGFQDGVAFDGGKAEHYKLTLGSGSFIPGFEDQVVGHSAGEEFDINVTFPTEYSEPLAGKDATFKIKLHEVKYKELPALDDELAKDCSEYDTLEEFKESIRKSKQEQLDKQDDLAVENALVDQVVEGMEAEIPQAMYDTRMDEMVNDFAYRVEQQGLSLDNYLKYMGQTLEQFRASFMPQAEKQVKIRLALEAVANAENIAASDEDVDAEIKRIADQYKMEEDKVRGLVNMDELKKDLAVNKAIDFVKSHANVTEKAPEADEETPAAE</sequence>
<proteinExistence type="inferred from homology"/>
<dbReference type="AlphaFoldDB" id="A0A9E2KJB1"/>
<dbReference type="InterPro" id="IPR027304">
    <property type="entry name" value="Trigger_fact/SurA_dom_sf"/>
</dbReference>
<evidence type="ECO:0000256" key="5">
    <source>
        <dbReference type="ARBA" id="ARBA00022618"/>
    </source>
</evidence>
<keyword evidence="5 12" id="KW-0132">Cell division</keyword>
<dbReference type="GO" id="GO:0003755">
    <property type="term" value="F:peptidyl-prolyl cis-trans isomerase activity"/>
    <property type="evidence" value="ECO:0007669"/>
    <property type="project" value="UniProtKB-UniRule"/>
</dbReference>
<keyword evidence="9 12" id="KW-0131">Cell cycle</keyword>
<dbReference type="FunFam" id="3.10.50.40:FF:000001">
    <property type="entry name" value="Trigger factor"/>
    <property type="match status" value="1"/>
</dbReference>
<dbReference type="GO" id="GO:0043335">
    <property type="term" value="P:protein unfolding"/>
    <property type="evidence" value="ECO:0007669"/>
    <property type="project" value="TreeGrafter"/>
</dbReference>
<dbReference type="Gene3D" id="3.30.70.1050">
    <property type="entry name" value="Trigger factor ribosome-binding domain"/>
    <property type="match status" value="1"/>
</dbReference>
<dbReference type="InterPro" id="IPR046357">
    <property type="entry name" value="PPIase_dom_sf"/>
</dbReference>
<evidence type="ECO:0000256" key="10">
    <source>
        <dbReference type="ARBA" id="ARBA00024849"/>
    </source>
</evidence>
<evidence type="ECO:0000313" key="17">
    <source>
        <dbReference type="Proteomes" id="UP000824178"/>
    </source>
</evidence>
<dbReference type="InterPro" id="IPR036611">
    <property type="entry name" value="Trigger_fac_ribosome-bd_sf"/>
</dbReference>
<keyword evidence="8 12" id="KW-0413">Isomerase</keyword>
<reference evidence="16" key="2">
    <citation type="submission" date="2021-04" db="EMBL/GenBank/DDBJ databases">
        <authorList>
            <person name="Gilroy R."/>
        </authorList>
    </citation>
    <scope>NUCLEOTIDE SEQUENCE</scope>
    <source>
        <strain evidence="16">742</strain>
    </source>
</reference>
<evidence type="ECO:0000256" key="6">
    <source>
        <dbReference type="ARBA" id="ARBA00023110"/>
    </source>
</evidence>
<dbReference type="Gene3D" id="1.10.3120.10">
    <property type="entry name" value="Trigger factor, C-terminal domain"/>
    <property type="match status" value="1"/>
</dbReference>
<keyword evidence="6 12" id="KW-0697">Rotamase</keyword>
<comment type="similarity">
    <text evidence="2 12 14">Belongs to the FKBP-type PPIase family. Tig subfamily.</text>
</comment>
<evidence type="ECO:0000256" key="12">
    <source>
        <dbReference type="HAMAP-Rule" id="MF_00303"/>
    </source>
</evidence>
<dbReference type="InterPro" id="IPR001179">
    <property type="entry name" value="PPIase_FKBP_dom"/>
</dbReference>
<dbReference type="PANTHER" id="PTHR30560">
    <property type="entry name" value="TRIGGER FACTOR CHAPERONE AND PEPTIDYL-PROLYL CIS/TRANS ISOMERASE"/>
    <property type="match status" value="1"/>
</dbReference>
<feature type="domain" description="PPIase FKBP-type" evidence="15">
    <location>
        <begin position="163"/>
        <end position="225"/>
    </location>
</feature>